<dbReference type="EMBL" id="AKHW03003565">
    <property type="protein sequence ID" value="KYO34173.1"/>
    <property type="molecule type" value="Genomic_DNA"/>
</dbReference>
<proteinExistence type="predicted"/>
<sequence length="79" mass="9034">MLPHSSLCLEAESLSSWRELGGSRRSDEKSPELRPFPLLSATCCMRHTTGENQKIVHERQGKYSGVCKENETQWNMKLL</sequence>
<organism evidence="1 2">
    <name type="scientific">Alligator mississippiensis</name>
    <name type="common">American alligator</name>
    <dbReference type="NCBI Taxonomy" id="8496"/>
    <lineage>
        <taxon>Eukaryota</taxon>
        <taxon>Metazoa</taxon>
        <taxon>Chordata</taxon>
        <taxon>Craniata</taxon>
        <taxon>Vertebrata</taxon>
        <taxon>Euteleostomi</taxon>
        <taxon>Archelosauria</taxon>
        <taxon>Archosauria</taxon>
        <taxon>Crocodylia</taxon>
        <taxon>Alligatoridae</taxon>
        <taxon>Alligatorinae</taxon>
        <taxon>Alligator</taxon>
    </lineage>
</organism>
<keyword evidence="2" id="KW-1185">Reference proteome</keyword>
<reference evidence="1 2" key="1">
    <citation type="journal article" date="2012" name="Genome Biol.">
        <title>Sequencing three crocodilian genomes to illuminate the evolution of archosaurs and amniotes.</title>
        <authorList>
            <person name="St John J.A."/>
            <person name="Braun E.L."/>
            <person name="Isberg S.R."/>
            <person name="Miles L.G."/>
            <person name="Chong A.Y."/>
            <person name="Gongora J."/>
            <person name="Dalzell P."/>
            <person name="Moran C."/>
            <person name="Bed'hom B."/>
            <person name="Abzhanov A."/>
            <person name="Burgess S.C."/>
            <person name="Cooksey A.M."/>
            <person name="Castoe T.A."/>
            <person name="Crawford N.G."/>
            <person name="Densmore L.D."/>
            <person name="Drew J.C."/>
            <person name="Edwards S.V."/>
            <person name="Faircloth B.C."/>
            <person name="Fujita M.K."/>
            <person name="Greenwold M.J."/>
            <person name="Hoffmann F.G."/>
            <person name="Howard J.M."/>
            <person name="Iguchi T."/>
            <person name="Janes D.E."/>
            <person name="Khan S.Y."/>
            <person name="Kohno S."/>
            <person name="de Koning A.J."/>
            <person name="Lance S.L."/>
            <person name="McCarthy F.M."/>
            <person name="McCormack J.E."/>
            <person name="Merchant M.E."/>
            <person name="Peterson D.G."/>
            <person name="Pollock D.D."/>
            <person name="Pourmand N."/>
            <person name="Raney B.J."/>
            <person name="Roessler K.A."/>
            <person name="Sanford J.R."/>
            <person name="Sawyer R.H."/>
            <person name="Schmidt C.J."/>
            <person name="Triplett E.W."/>
            <person name="Tuberville T.D."/>
            <person name="Venegas-Anaya M."/>
            <person name="Howard J.T."/>
            <person name="Jarvis E.D."/>
            <person name="Guillette L.J.Jr."/>
            <person name="Glenn T.C."/>
            <person name="Green R.E."/>
            <person name="Ray D.A."/>
        </authorList>
    </citation>
    <scope>NUCLEOTIDE SEQUENCE [LARGE SCALE GENOMIC DNA]</scope>
    <source>
        <strain evidence="1">KSC_2009_1</strain>
    </source>
</reference>
<evidence type="ECO:0000313" key="2">
    <source>
        <dbReference type="Proteomes" id="UP000050525"/>
    </source>
</evidence>
<dbReference type="AlphaFoldDB" id="A0A151NBI0"/>
<accession>A0A151NBI0</accession>
<dbReference type="Proteomes" id="UP000050525">
    <property type="component" value="Unassembled WGS sequence"/>
</dbReference>
<comment type="caution">
    <text evidence="1">The sequence shown here is derived from an EMBL/GenBank/DDBJ whole genome shotgun (WGS) entry which is preliminary data.</text>
</comment>
<evidence type="ECO:0000313" key="1">
    <source>
        <dbReference type="EMBL" id="KYO34173.1"/>
    </source>
</evidence>
<protein>
    <submittedName>
        <fullName evidence="1">Uncharacterized protein</fullName>
    </submittedName>
</protein>
<gene>
    <name evidence="1" type="ORF">Y1Q_0002473</name>
</gene>
<name>A0A151NBI0_ALLMI</name>